<protein>
    <submittedName>
        <fullName evidence="2">Uncharacterized protein</fullName>
    </submittedName>
</protein>
<dbReference type="RefSeq" id="WP_213557821.1">
    <property type="nucleotide sequence ID" value="NZ_JBHZDI010000023.1"/>
</dbReference>
<dbReference type="Proteomes" id="UP000683310">
    <property type="component" value="Chromosome"/>
</dbReference>
<evidence type="ECO:0000256" key="1">
    <source>
        <dbReference type="SAM" id="MobiDB-lite"/>
    </source>
</evidence>
<feature type="region of interest" description="Disordered" evidence="1">
    <location>
        <begin position="17"/>
        <end position="59"/>
    </location>
</feature>
<sequence length="87" mass="9393">MWNWSKHQADRAVAASFTAWRHRDPEPTVTDPEFDETPEEGREQSGDTAAAGYAGTPDGACEDLSEDALAGLFDALSIMLEAVPGVR</sequence>
<evidence type="ECO:0000313" key="2">
    <source>
        <dbReference type="EMBL" id="QVI21720.1"/>
    </source>
</evidence>
<name>A0ABX8CT62_9NOCA</name>
<proteinExistence type="predicted"/>
<accession>A0ABX8CT62</accession>
<reference evidence="2 3" key="1">
    <citation type="submission" date="2021-04" db="EMBL/GenBank/DDBJ databases">
        <title>Nocardia tengchongensis.</title>
        <authorList>
            <person name="Zhuang k."/>
            <person name="Ran Y."/>
            <person name="Li W."/>
        </authorList>
    </citation>
    <scope>NUCLEOTIDE SEQUENCE [LARGE SCALE GENOMIC DNA]</scope>
    <source>
        <strain evidence="2 3">CFH S0057</strain>
    </source>
</reference>
<organism evidence="2 3">
    <name type="scientific">Nocardia tengchongensis</name>
    <dbReference type="NCBI Taxonomy" id="2055889"/>
    <lineage>
        <taxon>Bacteria</taxon>
        <taxon>Bacillati</taxon>
        <taxon>Actinomycetota</taxon>
        <taxon>Actinomycetes</taxon>
        <taxon>Mycobacteriales</taxon>
        <taxon>Nocardiaceae</taxon>
        <taxon>Nocardia</taxon>
    </lineage>
</organism>
<dbReference type="EMBL" id="CP074371">
    <property type="protein sequence ID" value="QVI21720.1"/>
    <property type="molecule type" value="Genomic_DNA"/>
</dbReference>
<gene>
    <name evidence="2" type="ORF">KHQ06_00545</name>
</gene>
<keyword evidence="3" id="KW-1185">Reference proteome</keyword>
<evidence type="ECO:0000313" key="3">
    <source>
        <dbReference type="Proteomes" id="UP000683310"/>
    </source>
</evidence>